<dbReference type="Proteomes" id="UP000004622">
    <property type="component" value="Unassembled WGS sequence"/>
</dbReference>
<protein>
    <submittedName>
        <fullName evidence="1">Uncharacterized protein</fullName>
    </submittedName>
</protein>
<gene>
    <name evidence="1" type="ORF">A33O_16150</name>
</gene>
<evidence type="ECO:0000313" key="1">
    <source>
        <dbReference type="EMBL" id="EIM73317.1"/>
    </source>
</evidence>
<sequence length="46" mass="4868">MGTRYPSMFEDDVFIGSINIAKLHVFAACLSDLTIHAVAKVGAEGA</sequence>
<organism evidence="1 2">
    <name type="scientific">Nitratireductor aquibiodomus RA22</name>
    <dbReference type="NCBI Taxonomy" id="1189611"/>
    <lineage>
        <taxon>Bacteria</taxon>
        <taxon>Pseudomonadati</taxon>
        <taxon>Pseudomonadota</taxon>
        <taxon>Alphaproteobacteria</taxon>
        <taxon>Hyphomicrobiales</taxon>
        <taxon>Phyllobacteriaceae</taxon>
        <taxon>Nitratireductor</taxon>
    </lineage>
</organism>
<dbReference type="EMBL" id="AJXZ01000040">
    <property type="protein sequence ID" value="EIM73317.1"/>
    <property type="molecule type" value="Genomic_DNA"/>
</dbReference>
<proteinExistence type="predicted"/>
<dbReference type="PATRIC" id="fig|1189611.3.peg.3262"/>
<dbReference type="RefSeq" id="WP_007009549.1">
    <property type="nucleotide sequence ID" value="NZ_AJXZ01000040.1"/>
</dbReference>
<accession>I5BUR5</accession>
<comment type="caution">
    <text evidence="1">The sequence shown here is derived from an EMBL/GenBank/DDBJ whole genome shotgun (WGS) entry which is preliminary data.</text>
</comment>
<dbReference type="AlphaFoldDB" id="I5BUR5"/>
<name>I5BUR5_9HYPH</name>
<evidence type="ECO:0000313" key="2">
    <source>
        <dbReference type="Proteomes" id="UP000004622"/>
    </source>
</evidence>
<reference evidence="1 2" key="1">
    <citation type="journal article" date="2012" name="J. Bacteriol.">
        <title>Genome Sequence of Nitratireductor aquibiodomus Strain RA22.</title>
        <authorList>
            <person name="Singh A."/>
            <person name="Jangir P.K."/>
            <person name="Kumari C."/>
            <person name="Sharma R."/>
        </authorList>
    </citation>
    <scope>NUCLEOTIDE SEQUENCE [LARGE SCALE GENOMIC DNA]</scope>
    <source>
        <strain evidence="1 2">RA22</strain>
    </source>
</reference>